<evidence type="ECO:0000313" key="1">
    <source>
        <dbReference type="EMBL" id="EPQ63553.1"/>
    </source>
</evidence>
<reference evidence="3" key="1">
    <citation type="journal article" date="2013" name="Nat. Genet.">
        <title>The wheat powdery mildew genome shows the unique evolution of an obligate biotroph.</title>
        <authorList>
            <person name="Wicker T."/>
            <person name="Oberhaensli S."/>
            <person name="Parlange F."/>
            <person name="Buchmann J.P."/>
            <person name="Shatalina M."/>
            <person name="Roffler S."/>
            <person name="Ben-David R."/>
            <person name="Dolezel J."/>
            <person name="Simkova H."/>
            <person name="Schulze-Lefert P."/>
            <person name="Spanu P.D."/>
            <person name="Bruggmann R."/>
            <person name="Amselem J."/>
            <person name="Quesneville H."/>
            <person name="Ver Loren van Themaat E."/>
            <person name="Paape T."/>
            <person name="Shimizu K.K."/>
            <person name="Keller B."/>
        </authorList>
    </citation>
    <scope>NUCLEOTIDE SEQUENCE [LARGE SCALE GENOMIC DNA]</scope>
    <source>
        <strain evidence="3">96224</strain>
    </source>
</reference>
<dbReference type="EMBL" id="KE375109">
    <property type="protein sequence ID" value="EPQ63553.1"/>
    <property type="molecule type" value="Genomic_DNA"/>
</dbReference>
<dbReference type="EMBL" id="UIGY01000141">
    <property type="protein sequence ID" value="SUZ11767.1"/>
    <property type="molecule type" value="Genomic_DNA"/>
</dbReference>
<dbReference type="AlphaFoldDB" id="A0A061HKF3"/>
<gene>
    <name evidence="1" type="ORF">BGT96224_1725</name>
    <name evidence="2" type="ORF">BGT96224V2_LOCUS4911</name>
</gene>
<evidence type="ECO:0000313" key="3">
    <source>
        <dbReference type="Proteomes" id="UP000053110"/>
    </source>
</evidence>
<dbReference type="InterPro" id="IPR036291">
    <property type="entry name" value="NAD(P)-bd_dom_sf"/>
</dbReference>
<dbReference type="GO" id="GO:0016616">
    <property type="term" value="F:oxidoreductase activity, acting on the CH-OH group of donors, NAD or NADP as acceptor"/>
    <property type="evidence" value="ECO:0007669"/>
    <property type="project" value="TreeGrafter"/>
</dbReference>
<dbReference type="Gene3D" id="3.40.50.720">
    <property type="entry name" value="NAD(P)-binding Rossmann-like Domain"/>
    <property type="match status" value="1"/>
</dbReference>
<accession>A0A061HKF3</accession>
<dbReference type="SUPFAM" id="SSF51735">
    <property type="entry name" value="NAD(P)-binding Rossmann-fold domains"/>
    <property type="match status" value="1"/>
</dbReference>
<protein>
    <submittedName>
        <fullName evidence="2">Bgt-1725</fullName>
    </submittedName>
</protein>
<dbReference type="PANTHER" id="PTHR45458">
    <property type="entry name" value="SHORT-CHAIN DEHYDROGENASE/REDUCTASE SDR"/>
    <property type="match status" value="1"/>
</dbReference>
<sequence length="304" mass="33670">MPQRWLIVGASRGLGIEFVSQLLLRGDIVIATVRAPSATAPPQETGDASRLWSLTGGPNGSNLSILECNLDNESSIRTFREEVWKLGRMGRVLEKGIIDCAVINPGRLSCLEQISEITFSAFTYLLHNIVVGPLVTAQHLLSLSSPPNFYNPGRFIGSISTALIQIRTLVFLDSDFGLSKYPSILQGGCAVYATCRAALIQGLKHLVVEKHKKTLREGLKIPIVLVIHPIEVPTAETFHRDNQEERMPSIFSAQEITRSMLRIIKEKGCGGVDEGGWMTAEKEGKMVQNGEASFWTWQGKRKWW</sequence>
<reference evidence="1" key="2">
    <citation type="submission" date="2013-01" db="EMBL/GenBank/DDBJ databases">
        <title>The wheat powdery mildew genome reveals unique evolution of an obligate biotroph.</title>
        <authorList>
            <person name="Oberhaensli S."/>
            <person name="Wicker T."/>
            <person name="Keller B."/>
        </authorList>
    </citation>
    <scope>NUCLEOTIDE SEQUENCE</scope>
    <source>
        <strain evidence="1">96224</strain>
    </source>
</reference>
<name>A0A061HKF3_BLUGR</name>
<dbReference type="HOGENOM" id="CLU_010194_9_1_1"/>
<proteinExistence type="predicted"/>
<organism evidence="2">
    <name type="scientific">Blumeria graminis f. sp. tritici 96224</name>
    <dbReference type="NCBI Taxonomy" id="1268274"/>
    <lineage>
        <taxon>Eukaryota</taxon>
        <taxon>Fungi</taxon>
        <taxon>Dikarya</taxon>
        <taxon>Ascomycota</taxon>
        <taxon>Pezizomycotina</taxon>
        <taxon>Leotiomycetes</taxon>
        <taxon>Erysiphales</taxon>
        <taxon>Erysiphaceae</taxon>
        <taxon>Blumeria</taxon>
    </lineage>
</organism>
<dbReference type="PANTHER" id="PTHR45458:SF1">
    <property type="entry name" value="SHORT CHAIN DEHYDROGENASE"/>
    <property type="match status" value="1"/>
</dbReference>
<reference evidence="2" key="3">
    <citation type="submission" date="2018-07" db="EMBL/GenBank/DDBJ databases">
        <authorList>
            <person name="Quirk P.G."/>
            <person name="Krulwich T.A."/>
        </authorList>
    </citation>
    <scope>NUCLEOTIDE SEQUENCE</scope>
    <source>
        <strain evidence="2">96224</strain>
    </source>
</reference>
<dbReference type="Proteomes" id="UP000053110">
    <property type="component" value="Unassembled WGS sequence"/>
</dbReference>
<dbReference type="OrthoDB" id="9876299at2759"/>
<dbReference type="InterPro" id="IPR052184">
    <property type="entry name" value="SDR_enzymes"/>
</dbReference>
<evidence type="ECO:0000313" key="2">
    <source>
        <dbReference type="EMBL" id="SUZ11767.1"/>
    </source>
</evidence>